<name>A0A7C8HGC7_9FIRM</name>
<sequence length="328" mass="36286">MKKLQVTFLLFIMMIFAVGCGQANTAKEEAKKPDKIVIQAPSAPPTAPLIKLVEDKALEGSVEGGSIEFVIYQNVEEATTRVARGEADFTVLPVNVISKLYNKEADISLLNVNTWGILYLLSRDREVKSWEDLKSKDLFVGAQGASPDVITRYLLSKNGIKEDEIHISYGTSPEMLQWMIAGKADTVVLPEPLVTQGLLKAENMQIAMDYSTEWEKINGEGSKLPQTGIAVRTSFANEYPDVVEAFQNAYKEALEAVVKDPSSVSSLIEEKLEIPAAIFEKSMERTKLEFASAQEAKKDVETYLNALNEISGEMIGGKLPDEGFYYKK</sequence>
<dbReference type="RefSeq" id="WP_158739765.1">
    <property type="nucleotide sequence ID" value="NZ_WSLF01000003.1"/>
</dbReference>
<dbReference type="PANTHER" id="PTHR30024:SF46">
    <property type="entry name" value="ABC TRANSPORTER, SUBSTRATE-BINDING LIPOPROTEIN"/>
    <property type="match status" value="1"/>
</dbReference>
<proteinExistence type="predicted"/>
<dbReference type="InterPro" id="IPR027024">
    <property type="entry name" value="UCP027386_ABC_sbc_TM0202"/>
</dbReference>
<dbReference type="PIRSF" id="PIRSF027386">
    <property type="entry name" value="UCP027386_ABC_sbc_TM0202"/>
    <property type="match status" value="1"/>
</dbReference>
<dbReference type="Gene3D" id="3.40.190.10">
    <property type="entry name" value="Periplasmic binding protein-like II"/>
    <property type="match status" value="2"/>
</dbReference>
<comment type="caution">
    <text evidence="3">The sequence shown here is derived from an EMBL/GenBank/DDBJ whole genome shotgun (WGS) entry which is preliminary data.</text>
</comment>
<dbReference type="EMBL" id="WSLF01000003">
    <property type="protein sequence ID" value="KAE9635517.1"/>
    <property type="molecule type" value="Genomic_DNA"/>
</dbReference>
<accession>A0A7C8HGC7</accession>
<feature type="domain" description="SsuA/THI5-like" evidence="2">
    <location>
        <begin position="66"/>
        <end position="262"/>
    </location>
</feature>
<evidence type="ECO:0000259" key="2">
    <source>
        <dbReference type="Pfam" id="PF09084"/>
    </source>
</evidence>
<evidence type="ECO:0000256" key="1">
    <source>
        <dbReference type="SAM" id="SignalP"/>
    </source>
</evidence>
<feature type="chain" id="PRO_5038711821" description="SsuA/THI5-like domain-containing protein" evidence="1">
    <location>
        <begin position="24"/>
        <end position="328"/>
    </location>
</feature>
<dbReference type="PROSITE" id="PS51257">
    <property type="entry name" value="PROKAR_LIPOPROTEIN"/>
    <property type="match status" value="1"/>
</dbReference>
<reference evidence="3 4" key="1">
    <citation type="submission" date="2019-12" db="EMBL/GenBank/DDBJ databases">
        <title>Defluviitalea raffinosedens, isolated from a biogas fermenter, genome sequencing and characterization.</title>
        <authorList>
            <person name="Rettenmaier R."/>
            <person name="Schneider M."/>
            <person name="Neuhaus K."/>
            <person name="Liebl W."/>
            <person name="Zverlov V."/>
        </authorList>
    </citation>
    <scope>NUCLEOTIDE SEQUENCE [LARGE SCALE GENOMIC DNA]</scope>
    <source>
        <strain evidence="3 4">249c-K6</strain>
    </source>
</reference>
<dbReference type="Proteomes" id="UP000483018">
    <property type="component" value="Unassembled WGS sequence"/>
</dbReference>
<feature type="signal peptide" evidence="1">
    <location>
        <begin position="1"/>
        <end position="23"/>
    </location>
</feature>
<evidence type="ECO:0000313" key="3">
    <source>
        <dbReference type="EMBL" id="KAE9635517.1"/>
    </source>
</evidence>
<keyword evidence="4" id="KW-1185">Reference proteome</keyword>
<dbReference type="OrthoDB" id="9814375at2"/>
<gene>
    <name evidence="3" type="ORF">GND95_05060</name>
</gene>
<evidence type="ECO:0000313" key="4">
    <source>
        <dbReference type="Proteomes" id="UP000483018"/>
    </source>
</evidence>
<dbReference type="AlphaFoldDB" id="A0A7C8HGC7"/>
<dbReference type="Pfam" id="PF09084">
    <property type="entry name" value="NMT1"/>
    <property type="match status" value="1"/>
</dbReference>
<dbReference type="SUPFAM" id="SSF53850">
    <property type="entry name" value="Periplasmic binding protein-like II"/>
    <property type="match status" value="1"/>
</dbReference>
<dbReference type="PANTHER" id="PTHR30024">
    <property type="entry name" value="ALIPHATIC SULFONATES-BINDING PROTEIN-RELATED"/>
    <property type="match status" value="1"/>
</dbReference>
<protein>
    <recommendedName>
        <fullName evidence="2">SsuA/THI5-like domain-containing protein</fullName>
    </recommendedName>
</protein>
<keyword evidence="1" id="KW-0732">Signal</keyword>
<organism evidence="3 4">
    <name type="scientific">Defluviitalea raffinosedens</name>
    <dbReference type="NCBI Taxonomy" id="1450156"/>
    <lineage>
        <taxon>Bacteria</taxon>
        <taxon>Bacillati</taxon>
        <taxon>Bacillota</taxon>
        <taxon>Clostridia</taxon>
        <taxon>Lachnospirales</taxon>
        <taxon>Defluviitaleaceae</taxon>
        <taxon>Defluviitalea</taxon>
    </lineage>
</organism>
<dbReference type="InterPro" id="IPR015168">
    <property type="entry name" value="SsuA/THI5"/>
</dbReference>